<comment type="caution">
    <text evidence="9">The sequence shown here is derived from an EMBL/GenBank/DDBJ whole genome shotgun (WGS) entry which is preliminary data.</text>
</comment>
<dbReference type="PROSITE" id="PS00105">
    <property type="entry name" value="AA_TRANSFER_CLASS_1"/>
    <property type="match status" value="1"/>
</dbReference>
<dbReference type="EMBL" id="QFCQ01000026">
    <property type="protein sequence ID" value="RDW13700.1"/>
    <property type="molecule type" value="Genomic_DNA"/>
</dbReference>
<keyword evidence="4 7" id="KW-0808">Transferase</keyword>
<dbReference type="GO" id="GO:0004069">
    <property type="term" value="F:L-aspartate:2-oxoglutarate aminotransferase activity"/>
    <property type="evidence" value="ECO:0007669"/>
    <property type="project" value="UniProtKB-EC"/>
</dbReference>
<protein>
    <recommendedName>
        <fullName evidence="7">Aminotransferase</fullName>
        <ecNumber evidence="7">2.6.1.-</ecNumber>
    </recommendedName>
</protein>
<dbReference type="Pfam" id="PF00155">
    <property type="entry name" value="Aminotran_1_2"/>
    <property type="match status" value="1"/>
</dbReference>
<evidence type="ECO:0000256" key="6">
    <source>
        <dbReference type="ARBA" id="ARBA00049185"/>
    </source>
</evidence>
<dbReference type="PANTHER" id="PTHR46383:SF2">
    <property type="entry name" value="AMINOTRANSFERASE"/>
    <property type="match status" value="1"/>
</dbReference>
<evidence type="ECO:0000256" key="7">
    <source>
        <dbReference type="RuleBase" id="RU000481"/>
    </source>
</evidence>
<evidence type="ECO:0000256" key="5">
    <source>
        <dbReference type="ARBA" id="ARBA00022898"/>
    </source>
</evidence>
<evidence type="ECO:0000256" key="2">
    <source>
        <dbReference type="ARBA" id="ARBA00007441"/>
    </source>
</evidence>
<comment type="cofactor">
    <cofactor evidence="1 7">
        <name>pyridoxal 5'-phosphate</name>
        <dbReference type="ChEBI" id="CHEBI:597326"/>
    </cofactor>
</comment>
<dbReference type="InterPro" id="IPR004839">
    <property type="entry name" value="Aminotransferase_I/II_large"/>
</dbReference>
<dbReference type="InterPro" id="IPR015421">
    <property type="entry name" value="PyrdxlP-dep_Trfase_major"/>
</dbReference>
<dbReference type="EC" id="2.6.1.-" evidence="7"/>
<proteinExistence type="inferred from homology"/>
<feature type="domain" description="Aminotransferase class I/classII large" evidence="8">
    <location>
        <begin position="31"/>
        <end position="369"/>
    </location>
</feature>
<evidence type="ECO:0000256" key="1">
    <source>
        <dbReference type="ARBA" id="ARBA00001933"/>
    </source>
</evidence>
<dbReference type="Proteomes" id="UP000256679">
    <property type="component" value="Unassembled WGS sequence"/>
</dbReference>
<dbReference type="CDD" id="cd00609">
    <property type="entry name" value="AAT_like"/>
    <property type="match status" value="1"/>
</dbReference>
<dbReference type="InterPro" id="IPR004838">
    <property type="entry name" value="NHTrfase_class1_PyrdxlP-BS"/>
</dbReference>
<accession>A0A3D8PC98</accession>
<comment type="catalytic activity">
    <reaction evidence="6">
        <text>L-aspartate + 2-oxoglutarate = oxaloacetate + L-glutamate</text>
        <dbReference type="Rhea" id="RHEA:21824"/>
        <dbReference type="ChEBI" id="CHEBI:16452"/>
        <dbReference type="ChEBI" id="CHEBI:16810"/>
        <dbReference type="ChEBI" id="CHEBI:29985"/>
        <dbReference type="ChEBI" id="CHEBI:29991"/>
        <dbReference type="EC" id="2.6.1.1"/>
    </reaction>
</comment>
<dbReference type="GO" id="GO:0006520">
    <property type="term" value="P:amino acid metabolic process"/>
    <property type="evidence" value="ECO:0007669"/>
    <property type="project" value="InterPro"/>
</dbReference>
<keyword evidence="5" id="KW-0663">Pyridoxal phosphate</keyword>
<sequence>MRQSRRGQVDPFIVMDVMEAARKAEAEGRRIIHMEVGQPSTPAPQAARRALAAALDRPLGYTVALGLPELRRGIAGLYKRWYGLDLDPARVVVTPGSSGAFLLAFSALFDAGERVALGEPGYPSYRQILRAMSLTPVGIPTRPQDRYQPRPDDLPADAQGLILASPGNPSGTVLRRDELAALTARAAELGMNVISDEIYHGLDYGAGFHSALEVTDEVFVINSFSKYFSMTGWRVGWMVVPDGMIRTVERIAQNMFICPPHASQVAALAALDCVDEAEANLAVYAENRRLMLERLPQMGFDRIAPPEGAFYIYADVSGLTTDSLSFAAEILEKAGVAVTPGQDFDPHRGARTLRFSYAAATAEIAEGLDRLAAFMAAR</sequence>
<evidence type="ECO:0000313" key="10">
    <source>
        <dbReference type="Proteomes" id="UP000256679"/>
    </source>
</evidence>
<evidence type="ECO:0000313" key="9">
    <source>
        <dbReference type="EMBL" id="RDW13700.1"/>
    </source>
</evidence>
<evidence type="ECO:0000256" key="3">
    <source>
        <dbReference type="ARBA" id="ARBA00022576"/>
    </source>
</evidence>
<dbReference type="GO" id="GO:0030170">
    <property type="term" value="F:pyridoxal phosphate binding"/>
    <property type="evidence" value="ECO:0007669"/>
    <property type="project" value="InterPro"/>
</dbReference>
<reference evidence="9 10" key="1">
    <citation type="submission" date="2018-05" db="EMBL/GenBank/DDBJ databases">
        <title>Whole genome sequencing of Paracoccus thiocyanatus SST.</title>
        <authorList>
            <person name="Ghosh W."/>
            <person name="Rameez M.J."/>
            <person name="Roy C."/>
        </authorList>
    </citation>
    <scope>NUCLEOTIDE SEQUENCE [LARGE SCALE GENOMIC DNA]</scope>
    <source>
        <strain evidence="9 10">SST</strain>
    </source>
</reference>
<dbReference type="InterPro" id="IPR015424">
    <property type="entry name" value="PyrdxlP-dep_Trfase"/>
</dbReference>
<dbReference type="Gene3D" id="3.40.640.10">
    <property type="entry name" value="Type I PLP-dependent aspartate aminotransferase-like (Major domain)"/>
    <property type="match status" value="1"/>
</dbReference>
<keyword evidence="3 7" id="KW-0032">Aminotransferase</keyword>
<keyword evidence="10" id="KW-1185">Reference proteome</keyword>
<dbReference type="InterPro" id="IPR050596">
    <property type="entry name" value="AspAT/PAT-like"/>
</dbReference>
<evidence type="ECO:0000256" key="4">
    <source>
        <dbReference type="ARBA" id="ARBA00022679"/>
    </source>
</evidence>
<name>A0A3D8PC98_9RHOB</name>
<dbReference type="PANTHER" id="PTHR46383">
    <property type="entry name" value="ASPARTATE AMINOTRANSFERASE"/>
    <property type="match status" value="1"/>
</dbReference>
<organism evidence="9 10">
    <name type="scientific">Paracoccus thiocyanatus</name>
    <dbReference type="NCBI Taxonomy" id="34006"/>
    <lineage>
        <taxon>Bacteria</taxon>
        <taxon>Pseudomonadati</taxon>
        <taxon>Pseudomonadota</taxon>
        <taxon>Alphaproteobacteria</taxon>
        <taxon>Rhodobacterales</taxon>
        <taxon>Paracoccaceae</taxon>
        <taxon>Paracoccus</taxon>
    </lineage>
</organism>
<comment type="similarity">
    <text evidence="2 7">Belongs to the class-I pyridoxal-phosphate-dependent aminotransferase family.</text>
</comment>
<dbReference type="AlphaFoldDB" id="A0A3D8PC98"/>
<dbReference type="RefSeq" id="WP_115755320.1">
    <property type="nucleotide sequence ID" value="NZ_QFCQ01000026.1"/>
</dbReference>
<evidence type="ECO:0000259" key="8">
    <source>
        <dbReference type="Pfam" id="PF00155"/>
    </source>
</evidence>
<dbReference type="SUPFAM" id="SSF53383">
    <property type="entry name" value="PLP-dependent transferases"/>
    <property type="match status" value="1"/>
</dbReference>
<gene>
    <name evidence="9" type="ORF">DIE28_06735</name>
</gene>